<keyword evidence="1" id="KW-0812">Transmembrane</keyword>
<organism evidence="2">
    <name type="scientific">viral metagenome</name>
    <dbReference type="NCBI Taxonomy" id="1070528"/>
    <lineage>
        <taxon>unclassified sequences</taxon>
        <taxon>metagenomes</taxon>
        <taxon>organismal metagenomes</taxon>
    </lineage>
</organism>
<feature type="transmembrane region" description="Helical" evidence="1">
    <location>
        <begin position="12"/>
        <end position="30"/>
    </location>
</feature>
<evidence type="ECO:0000256" key="1">
    <source>
        <dbReference type="SAM" id="Phobius"/>
    </source>
</evidence>
<proteinExistence type="predicted"/>
<keyword evidence="1" id="KW-0472">Membrane</keyword>
<sequence length="52" mass="6514">MWMELKIYNKFILKTNSVVSLILLYIYLVLLRHRLTYYPICQKSYIYIYMPF</sequence>
<evidence type="ECO:0000313" key="2">
    <source>
        <dbReference type="EMBL" id="QHS78158.1"/>
    </source>
</evidence>
<reference evidence="2" key="1">
    <citation type="journal article" date="2020" name="Nature">
        <title>Giant virus diversity and host interactions through global metagenomics.</title>
        <authorList>
            <person name="Schulz F."/>
            <person name="Roux S."/>
            <person name="Paez-Espino D."/>
            <person name="Jungbluth S."/>
            <person name="Walsh D.A."/>
            <person name="Denef V.J."/>
            <person name="McMahon K.D."/>
            <person name="Konstantinidis K.T."/>
            <person name="Eloe-Fadrosh E.A."/>
            <person name="Kyrpides N.C."/>
            <person name="Woyke T."/>
        </authorList>
    </citation>
    <scope>NUCLEOTIDE SEQUENCE</scope>
    <source>
        <strain evidence="2">GVMAG-S-1021933-23</strain>
    </source>
</reference>
<dbReference type="AlphaFoldDB" id="A0A6C0AEJ4"/>
<keyword evidence="1" id="KW-1133">Transmembrane helix</keyword>
<protein>
    <submittedName>
        <fullName evidence="2">Uncharacterized protein</fullName>
    </submittedName>
</protein>
<name>A0A6C0AEJ4_9ZZZZ</name>
<accession>A0A6C0AEJ4</accession>
<dbReference type="EMBL" id="MN740595">
    <property type="protein sequence ID" value="QHS78158.1"/>
    <property type="molecule type" value="Genomic_DNA"/>
</dbReference>